<dbReference type="SMART" id="SM00184">
    <property type="entry name" value="RING"/>
    <property type="match status" value="1"/>
</dbReference>
<dbReference type="SUPFAM" id="SSF57850">
    <property type="entry name" value="RING/U-box"/>
    <property type="match status" value="1"/>
</dbReference>
<dbReference type="InterPro" id="IPR053238">
    <property type="entry name" value="RING-H2_zinc_finger"/>
</dbReference>
<dbReference type="ExpressionAtlas" id="M8BFI0">
    <property type="expression patterns" value="baseline"/>
</dbReference>
<dbReference type="Gene3D" id="3.30.40.10">
    <property type="entry name" value="Zinc/RING finger domain, C3HC4 (zinc finger)"/>
    <property type="match status" value="1"/>
</dbReference>
<comment type="similarity">
    <text evidence="6">Belongs to the RING-type zinc finger family. ATL subfamily.</text>
</comment>
<comment type="catalytic activity">
    <reaction evidence="1">
        <text>S-ubiquitinyl-[E2 ubiquitin-conjugating enzyme]-L-cysteine + [acceptor protein]-L-lysine = [E2 ubiquitin-conjugating enzyme]-L-cysteine + N(6)-ubiquitinyl-[acceptor protein]-L-lysine.</text>
        <dbReference type="EC" id="2.3.2.27"/>
    </reaction>
</comment>
<accession>M8BFI0</accession>
<evidence type="ECO:0000313" key="8">
    <source>
        <dbReference type="EnsemblPlants" id="EMT23690"/>
    </source>
</evidence>
<keyword evidence="3" id="KW-0479">Metal-binding</keyword>
<dbReference type="EnsemblPlants" id="EMT23690">
    <property type="protein sequence ID" value="EMT23690"/>
    <property type="gene ID" value="F775_42380"/>
</dbReference>
<dbReference type="InterPro" id="IPR013083">
    <property type="entry name" value="Znf_RING/FYVE/PHD"/>
</dbReference>
<evidence type="ECO:0000259" key="7">
    <source>
        <dbReference type="PROSITE" id="PS50089"/>
    </source>
</evidence>
<evidence type="ECO:0000256" key="3">
    <source>
        <dbReference type="ARBA" id="ARBA00022723"/>
    </source>
</evidence>
<dbReference type="PROSITE" id="PS50089">
    <property type="entry name" value="ZF_RING_2"/>
    <property type="match status" value="1"/>
</dbReference>
<keyword evidence="4" id="KW-0863">Zinc-finger</keyword>
<dbReference type="GO" id="GO:0008270">
    <property type="term" value="F:zinc ion binding"/>
    <property type="evidence" value="ECO:0007669"/>
    <property type="project" value="UniProtKB-KW"/>
</dbReference>
<dbReference type="InterPro" id="IPR001841">
    <property type="entry name" value="Znf_RING"/>
</dbReference>
<proteinExistence type="inferred from homology"/>
<protein>
    <recommendedName>
        <fullName evidence="2">RING-type E3 ubiquitin transferase</fullName>
        <ecNumber evidence="2">2.3.2.27</ecNumber>
    </recommendedName>
</protein>
<dbReference type="GO" id="GO:0061630">
    <property type="term" value="F:ubiquitin protein ligase activity"/>
    <property type="evidence" value="ECO:0007669"/>
    <property type="project" value="UniProtKB-EC"/>
</dbReference>
<reference evidence="8" key="1">
    <citation type="submission" date="2015-06" db="UniProtKB">
        <authorList>
            <consortium name="EnsemblPlants"/>
        </authorList>
    </citation>
    <scope>IDENTIFICATION</scope>
</reference>
<dbReference type="Pfam" id="PF13639">
    <property type="entry name" value="zf-RING_2"/>
    <property type="match status" value="1"/>
</dbReference>
<name>M8BFI0_AEGTA</name>
<evidence type="ECO:0000256" key="2">
    <source>
        <dbReference type="ARBA" id="ARBA00012483"/>
    </source>
</evidence>
<dbReference type="PANTHER" id="PTHR14155">
    <property type="entry name" value="RING FINGER DOMAIN-CONTAINING"/>
    <property type="match status" value="1"/>
</dbReference>
<keyword evidence="5" id="KW-0862">Zinc</keyword>
<evidence type="ECO:0000256" key="4">
    <source>
        <dbReference type="ARBA" id="ARBA00022771"/>
    </source>
</evidence>
<feature type="domain" description="RING-type" evidence="7">
    <location>
        <begin position="155"/>
        <end position="197"/>
    </location>
</feature>
<organism evidence="8">
    <name type="scientific">Aegilops tauschii</name>
    <name type="common">Tausch's goatgrass</name>
    <name type="synonym">Aegilops squarrosa</name>
    <dbReference type="NCBI Taxonomy" id="37682"/>
    <lineage>
        <taxon>Eukaryota</taxon>
        <taxon>Viridiplantae</taxon>
        <taxon>Streptophyta</taxon>
        <taxon>Embryophyta</taxon>
        <taxon>Tracheophyta</taxon>
        <taxon>Spermatophyta</taxon>
        <taxon>Magnoliopsida</taxon>
        <taxon>Liliopsida</taxon>
        <taxon>Poales</taxon>
        <taxon>Poaceae</taxon>
        <taxon>BOP clade</taxon>
        <taxon>Pooideae</taxon>
        <taxon>Triticodae</taxon>
        <taxon>Triticeae</taxon>
        <taxon>Triticinae</taxon>
        <taxon>Aegilops</taxon>
    </lineage>
</organism>
<dbReference type="AlphaFoldDB" id="M8BFI0"/>
<dbReference type="PANTHER" id="PTHR14155:SF625">
    <property type="entry name" value="OS02G0248240 PROTEIN"/>
    <property type="match status" value="1"/>
</dbReference>
<evidence type="ECO:0000256" key="1">
    <source>
        <dbReference type="ARBA" id="ARBA00000900"/>
    </source>
</evidence>
<evidence type="ECO:0000256" key="6">
    <source>
        <dbReference type="ARBA" id="ARBA00024209"/>
    </source>
</evidence>
<dbReference type="EC" id="2.3.2.27" evidence="2"/>
<sequence length="224" mass="24504">MAMECFILASGLAMTYIVCIGSTAMFVIAFINLARSPHSKGSIVTFSFFLIFWVTIVAGVCTVMCIFIFQQPAVRRCLAFAHGALRGAGRLLCPPCRCARARRNAGSALPQFLVQTESHMSVLAREPPVHGGARVATAYDIPAYEQPEGGGGSECAVCLGEVEKGNAVKRLPVCMHMFHQQCVDPWLHQHSTCPVCRCNLFAPLPAQMENERKNKKENTKNSKI</sequence>
<evidence type="ECO:0000256" key="5">
    <source>
        <dbReference type="ARBA" id="ARBA00022833"/>
    </source>
</evidence>